<reference evidence="3" key="1">
    <citation type="journal article" date="2018" name="Front. Microbiol.">
        <title>Genome-Based Analysis Reveals the Taxonomy and Diversity of the Family Idiomarinaceae.</title>
        <authorList>
            <person name="Liu Y."/>
            <person name="Lai Q."/>
            <person name="Shao Z."/>
        </authorList>
    </citation>
    <scope>NUCLEOTIDE SEQUENCE [LARGE SCALE GENOMIC DNA]</scope>
    <source>
        <strain evidence="3">GBPy7</strain>
    </source>
</reference>
<evidence type="ECO:0000313" key="3">
    <source>
        <dbReference type="Proteomes" id="UP000288395"/>
    </source>
</evidence>
<feature type="transmembrane region" description="Helical" evidence="1">
    <location>
        <begin position="43"/>
        <end position="62"/>
    </location>
</feature>
<dbReference type="EMBL" id="PIPJ01000009">
    <property type="protein sequence ID" value="RUO19042.1"/>
    <property type="molecule type" value="Genomic_DNA"/>
</dbReference>
<gene>
    <name evidence="2" type="ORF">CWE08_10835</name>
</gene>
<evidence type="ECO:0000256" key="1">
    <source>
        <dbReference type="SAM" id="Phobius"/>
    </source>
</evidence>
<dbReference type="Proteomes" id="UP000288395">
    <property type="component" value="Unassembled WGS sequence"/>
</dbReference>
<comment type="caution">
    <text evidence="2">The sequence shown here is derived from an EMBL/GenBank/DDBJ whole genome shotgun (WGS) entry which is preliminary data.</text>
</comment>
<feature type="transmembrane region" description="Helical" evidence="1">
    <location>
        <begin position="12"/>
        <end position="31"/>
    </location>
</feature>
<dbReference type="InterPro" id="IPR004891">
    <property type="entry name" value="Mercury-R_MerC"/>
</dbReference>
<evidence type="ECO:0000313" key="2">
    <source>
        <dbReference type="EMBL" id="RUO19042.1"/>
    </source>
</evidence>
<dbReference type="GO" id="GO:0015097">
    <property type="term" value="F:mercury ion transmembrane transporter activity"/>
    <property type="evidence" value="ECO:0007669"/>
    <property type="project" value="InterPro"/>
</dbReference>
<keyword evidence="1" id="KW-1133">Transmembrane helix</keyword>
<dbReference type="GO" id="GO:0016020">
    <property type="term" value="C:membrane"/>
    <property type="evidence" value="ECO:0007669"/>
    <property type="project" value="InterPro"/>
</dbReference>
<organism evidence="2 3">
    <name type="scientific">Aliidiomarina iranensis</name>
    <dbReference type="NCBI Taxonomy" id="1434071"/>
    <lineage>
        <taxon>Bacteria</taxon>
        <taxon>Pseudomonadati</taxon>
        <taxon>Pseudomonadota</taxon>
        <taxon>Gammaproteobacteria</taxon>
        <taxon>Alteromonadales</taxon>
        <taxon>Idiomarinaceae</taxon>
        <taxon>Aliidiomarina</taxon>
    </lineage>
</organism>
<keyword evidence="3" id="KW-1185">Reference proteome</keyword>
<dbReference type="AlphaFoldDB" id="A0A432VRV4"/>
<dbReference type="Pfam" id="PF03203">
    <property type="entry name" value="MerC"/>
    <property type="match status" value="1"/>
</dbReference>
<keyword evidence="1" id="KW-0812">Transmembrane</keyword>
<sequence>MHHKPLDKAGIIVAVLCALHCLLLPVVLPTLGLMGLSFLGYDLFERIILSTSLFVGGIAVIMGMRHHQSWWPVIFLVLGGVLYFNKHQIGHAFGHGWEIPVVLVGASLIVIAHTLNLHLCRARNRKPCEEVEELLHEESALDEPTI</sequence>
<feature type="transmembrane region" description="Helical" evidence="1">
    <location>
        <begin position="97"/>
        <end position="117"/>
    </location>
</feature>
<name>A0A432VRV4_9GAMM</name>
<protein>
    <submittedName>
        <fullName evidence="2">MerC domain-containing protein</fullName>
    </submittedName>
</protein>
<dbReference type="RefSeq" id="WP_126768163.1">
    <property type="nucleotide sequence ID" value="NZ_PIPJ01000009.1"/>
</dbReference>
<feature type="transmembrane region" description="Helical" evidence="1">
    <location>
        <begin position="69"/>
        <end position="85"/>
    </location>
</feature>
<keyword evidence="1" id="KW-0472">Membrane</keyword>
<accession>A0A432VRV4</accession>
<dbReference type="OrthoDB" id="5513249at2"/>
<proteinExistence type="predicted"/>